<keyword evidence="2" id="KW-1185">Reference proteome</keyword>
<organism evidence="1 2">
    <name type="scientific">Oceanobacillus kimchii</name>
    <dbReference type="NCBI Taxonomy" id="746691"/>
    <lineage>
        <taxon>Bacteria</taxon>
        <taxon>Bacillati</taxon>
        <taxon>Bacillota</taxon>
        <taxon>Bacilli</taxon>
        <taxon>Bacillales</taxon>
        <taxon>Bacillaceae</taxon>
        <taxon>Oceanobacillus</taxon>
    </lineage>
</organism>
<proteinExistence type="predicted"/>
<evidence type="ECO:0000313" key="2">
    <source>
        <dbReference type="Proteomes" id="UP001275436"/>
    </source>
</evidence>
<dbReference type="Proteomes" id="UP001275436">
    <property type="component" value="Unassembled WGS sequence"/>
</dbReference>
<name>A0ABQ5TJ68_9BACI</name>
<evidence type="ECO:0008006" key="3">
    <source>
        <dbReference type="Google" id="ProtNLM"/>
    </source>
</evidence>
<accession>A0ABQ5TJ68</accession>
<dbReference type="EMBL" id="BSKO01000001">
    <property type="protein sequence ID" value="GLO66197.1"/>
    <property type="molecule type" value="Genomic_DNA"/>
</dbReference>
<reference evidence="1 2" key="1">
    <citation type="submission" date="2023-02" db="EMBL/GenBank/DDBJ databases">
        <title>Oceanobacillus kimchii IFOP_LL358 isolated form Alexandrium catenella lab strain.</title>
        <authorList>
            <person name="Gajardo G."/>
            <person name="Ueki S."/>
            <person name="Maruyama F."/>
        </authorList>
    </citation>
    <scope>NUCLEOTIDE SEQUENCE [LARGE SCALE GENOMIC DNA]</scope>
    <source>
        <strain evidence="1 2">IFOP_LL358</strain>
    </source>
</reference>
<protein>
    <recommendedName>
        <fullName evidence="3">DUF4258 domain-containing protein</fullName>
    </recommendedName>
</protein>
<comment type="caution">
    <text evidence="1">The sequence shown here is derived from an EMBL/GenBank/DDBJ whole genome shotgun (WGS) entry which is preliminary data.</text>
</comment>
<sequence length="108" mass="12964">MNKHHLESEIREKIVLTKHAYENYTGRRKDGEDRTNITIEDIVGVLVYGRFAYSKNHLSRKIYRGIEVVYKIDDAGYYVVITYCRKTSKRKFHNICYRNYVDKNRLVL</sequence>
<gene>
    <name evidence="1" type="ORF">MACH08_19810</name>
</gene>
<evidence type="ECO:0000313" key="1">
    <source>
        <dbReference type="EMBL" id="GLO66197.1"/>
    </source>
</evidence>